<sequence length="614" mass="68848">MPADTTLSEANHTPIEDYAIIGDTETAALISLRGSVDWLCLPRFDSSSCFTALLGTPDHGRWLLGPVDEATTTRSYRGNSFVLETIHETPTGKVRVTDLMPVSDGRADVLRRVEGLEGTVAMEQELIVRFGYGKVKPWVSHHPGHSEDEEVLVAIAGPDMLIFRGDRLPVGDEGRHRDHFEVKAGERYDFSVTWVPSYKPIPAPLDTDRRIAASLDRWENWMSHCTYNGPHAEVVKRSLLVLDLLTDSRRGGIVAAPTTSLPEHIGGERNWDYRYCWLRDASLGLEALLRAGYIEATLKWREWLVRALAGVPEDMQIMYTIDGGRELAERELDHLPGYANSRPVRVGNGAVDQKQTDVLGEVMIAFESARDLGGQESQQSWAIQAALVNQLADHWDEPDNGLWEIRGPLQHFTHSRVMVWAAFDRAIQAVEEHDLPGDVERWREIRDLVREEVLTKGFNTDKNTFTQHYNTDEVDASLLLIPLVGFLPGDDPRVIGTVRAIENDLMRGGFLLRYRTQSGVDGLAGDEHPFLACSFWLVSAYAKIGELDKACELFDRLCDLPNDVGLLAEEYDPEEMRQVGNFPQAFSHLTLIGAAYDLHEARIASNDYPNEEIA</sequence>
<evidence type="ECO:0000259" key="2">
    <source>
        <dbReference type="Pfam" id="PF19291"/>
    </source>
</evidence>
<organism evidence="3 4">
    <name type="scientific">Dermacoccus abyssi</name>
    <dbReference type="NCBI Taxonomy" id="322596"/>
    <lineage>
        <taxon>Bacteria</taxon>
        <taxon>Bacillati</taxon>
        <taxon>Actinomycetota</taxon>
        <taxon>Actinomycetes</taxon>
        <taxon>Micrococcales</taxon>
        <taxon>Dermacoccaceae</taxon>
        <taxon>Dermacoccus</taxon>
    </lineage>
</organism>
<dbReference type="SUPFAM" id="SSF48208">
    <property type="entry name" value="Six-hairpin glycosidases"/>
    <property type="match status" value="1"/>
</dbReference>
<comment type="caution">
    <text evidence="3">The sequence shown here is derived from an EMBL/GenBank/DDBJ whole genome shotgun (WGS) entry which is preliminary data.</text>
</comment>
<dbReference type="InterPro" id="IPR045582">
    <property type="entry name" value="Trehalase-like_N"/>
</dbReference>
<dbReference type="Gene3D" id="1.50.10.10">
    <property type="match status" value="1"/>
</dbReference>
<proteinExistence type="predicted"/>
<evidence type="ECO:0000259" key="1">
    <source>
        <dbReference type="Pfam" id="PF00723"/>
    </source>
</evidence>
<evidence type="ECO:0000313" key="3">
    <source>
        <dbReference type="EMBL" id="RHW47551.1"/>
    </source>
</evidence>
<dbReference type="Proteomes" id="UP000285376">
    <property type="component" value="Unassembled WGS sequence"/>
</dbReference>
<dbReference type="Pfam" id="PF00723">
    <property type="entry name" value="Glyco_hydro_15"/>
    <property type="match status" value="1"/>
</dbReference>
<dbReference type="RefSeq" id="WP_118912438.1">
    <property type="nucleotide sequence ID" value="NZ_CBCRVH010000002.1"/>
</dbReference>
<dbReference type="InterPro" id="IPR008928">
    <property type="entry name" value="6-hairpin_glycosidase_sf"/>
</dbReference>
<dbReference type="InterPro" id="IPR012341">
    <property type="entry name" value="6hp_glycosidase-like_sf"/>
</dbReference>
<dbReference type="PANTHER" id="PTHR31616:SF0">
    <property type="entry name" value="GLUCAN 1,4-ALPHA-GLUCOSIDASE"/>
    <property type="match status" value="1"/>
</dbReference>
<feature type="domain" description="Trehalase-like N-terminal" evidence="2">
    <location>
        <begin position="8"/>
        <end position="136"/>
    </location>
</feature>
<gene>
    <name evidence="3" type="ORF">D1832_02295</name>
</gene>
<name>A0A417ZA74_9MICO</name>
<dbReference type="GO" id="GO:0005975">
    <property type="term" value="P:carbohydrate metabolic process"/>
    <property type="evidence" value="ECO:0007669"/>
    <property type="project" value="InterPro"/>
</dbReference>
<accession>A0A417ZA74</accession>
<reference evidence="3 4" key="1">
    <citation type="submission" date="2018-08" db="EMBL/GenBank/DDBJ databases">
        <title>Whole genome sequence analysis of Dermacoccus abyssi bacteria isolated from Deep Mariana trench Micromonospora spp reveals genes involved in the environmental adaptation and production of secondary metabolites.</title>
        <authorList>
            <person name="Abdel-Mageed W.M."/>
            <person name="Lehri B."/>
            <person name="Nouioui I."/>
            <person name="Goodfellow I."/>
            <person name="Jaspars M."/>
            <person name="Karlyshev A."/>
        </authorList>
    </citation>
    <scope>NUCLEOTIDE SEQUENCE [LARGE SCALE GENOMIC DNA]</scope>
    <source>
        <strain evidence="3 4">MT1.1</strain>
    </source>
</reference>
<evidence type="ECO:0000313" key="4">
    <source>
        <dbReference type="Proteomes" id="UP000285376"/>
    </source>
</evidence>
<dbReference type="Pfam" id="PF19291">
    <property type="entry name" value="TREH_N"/>
    <property type="match status" value="1"/>
</dbReference>
<protein>
    <submittedName>
        <fullName evidence="3">Glycoside hydrolase family 15 protein</fullName>
    </submittedName>
</protein>
<dbReference type="PANTHER" id="PTHR31616">
    <property type="entry name" value="TREHALASE"/>
    <property type="match status" value="1"/>
</dbReference>
<dbReference type="InterPro" id="IPR011613">
    <property type="entry name" value="GH15-like"/>
</dbReference>
<feature type="domain" description="GH15-like" evidence="1">
    <location>
        <begin position="230"/>
        <end position="595"/>
    </location>
</feature>
<dbReference type="EMBL" id="QWLM01000002">
    <property type="protein sequence ID" value="RHW47551.1"/>
    <property type="molecule type" value="Genomic_DNA"/>
</dbReference>
<dbReference type="GO" id="GO:0004553">
    <property type="term" value="F:hydrolase activity, hydrolyzing O-glycosyl compounds"/>
    <property type="evidence" value="ECO:0007669"/>
    <property type="project" value="UniProtKB-ARBA"/>
</dbReference>
<dbReference type="AlphaFoldDB" id="A0A417ZA74"/>
<keyword evidence="3" id="KW-0378">Hydrolase</keyword>